<evidence type="ECO:0000313" key="1">
    <source>
        <dbReference type="EMBL" id="SKC36560.1"/>
    </source>
</evidence>
<proteinExistence type="predicted"/>
<name>A0A1T5IBV6_9MICO</name>
<dbReference type="AlphaFoldDB" id="A0A1T5IBV6"/>
<dbReference type="OrthoDB" id="4945911at2"/>
<dbReference type="EMBL" id="FUZP01000001">
    <property type="protein sequence ID" value="SKC36560.1"/>
    <property type="molecule type" value="Genomic_DNA"/>
</dbReference>
<organism evidence="1 2">
    <name type="scientific">Okibacterium fritillariae</name>
    <dbReference type="NCBI Taxonomy" id="123320"/>
    <lineage>
        <taxon>Bacteria</taxon>
        <taxon>Bacillati</taxon>
        <taxon>Actinomycetota</taxon>
        <taxon>Actinomycetes</taxon>
        <taxon>Micrococcales</taxon>
        <taxon>Microbacteriaceae</taxon>
        <taxon>Okibacterium</taxon>
    </lineage>
</organism>
<dbReference type="Proteomes" id="UP000190857">
    <property type="component" value="Unassembled WGS sequence"/>
</dbReference>
<protein>
    <submittedName>
        <fullName evidence="1">Uncharacterized protein</fullName>
    </submittedName>
</protein>
<sequence>MTDHTFLGNRLRNPARILATAAILAGVIISTSACGVISPKTEPTPEPVPTIVWQDGAPTGELESNEYVQVLRKALPAMAAAHNQRNYTLPEAYETIGYPDLANQASTAKWELNRDAPFLIYPGPRPFTPLTVEKGWMTDDGQEIHVIGCQIDNWASEEGTVPEKPIRVLGAIYGFTEVEGGLKLTSRISKPGLDCEGVDIKVGVFDPAPTPSTVSDATSVIKPVLPSKRGTATPTP</sequence>
<keyword evidence="2" id="KW-1185">Reference proteome</keyword>
<reference evidence="1 2" key="1">
    <citation type="submission" date="2017-02" db="EMBL/GenBank/DDBJ databases">
        <authorList>
            <person name="Peterson S.W."/>
        </authorList>
    </citation>
    <scope>NUCLEOTIDE SEQUENCE [LARGE SCALE GENOMIC DNA]</scope>
    <source>
        <strain evidence="1 2">VKM Ac-2059</strain>
    </source>
</reference>
<accession>A0A1T5IBV6</accession>
<gene>
    <name evidence="1" type="ORF">SAMN06309945_0217</name>
</gene>
<evidence type="ECO:0000313" key="2">
    <source>
        <dbReference type="Proteomes" id="UP000190857"/>
    </source>
</evidence>
<dbReference type="RefSeq" id="WP_079726457.1">
    <property type="nucleotide sequence ID" value="NZ_FUZP01000001.1"/>
</dbReference>